<keyword evidence="4 5" id="KW-0072">Autophagy</keyword>
<dbReference type="GO" id="GO:0034045">
    <property type="term" value="C:phagophore assembly site membrane"/>
    <property type="evidence" value="ECO:0007669"/>
    <property type="project" value="UniProtKB-SubCell"/>
</dbReference>
<evidence type="ECO:0000313" key="9">
    <source>
        <dbReference type="EMBL" id="KAG0264179.1"/>
    </source>
</evidence>
<dbReference type="EMBL" id="JAAAJB010000145">
    <property type="protein sequence ID" value="KAG0264179.1"/>
    <property type="molecule type" value="Genomic_DNA"/>
</dbReference>
<keyword evidence="10" id="KW-1185">Reference proteome</keyword>
<feature type="domain" description="Autophagy protein ATG5 UblB" evidence="6">
    <location>
        <begin position="197"/>
        <end position="284"/>
    </location>
</feature>
<dbReference type="GO" id="GO:0061908">
    <property type="term" value="C:phagophore"/>
    <property type="evidence" value="ECO:0007669"/>
    <property type="project" value="TreeGrafter"/>
</dbReference>
<accession>A0A9P6U8K6</accession>
<dbReference type="OrthoDB" id="272162at2759"/>
<dbReference type="GO" id="GO:0044233">
    <property type="term" value="C:mitochondria-associated endoplasmic reticulum membrane contact site"/>
    <property type="evidence" value="ECO:0007669"/>
    <property type="project" value="TreeGrafter"/>
</dbReference>
<evidence type="ECO:0000256" key="1">
    <source>
        <dbReference type="ARBA" id="ARBA00006910"/>
    </source>
</evidence>
<comment type="similarity">
    <text evidence="1 5">Belongs to the ATG5 family.</text>
</comment>
<dbReference type="Gene3D" id="1.10.246.190">
    <property type="entry name" value="Autophagy protein Apg5, helix rich domain"/>
    <property type="match status" value="1"/>
</dbReference>
<keyword evidence="5" id="KW-0472">Membrane</keyword>
<feature type="domain" description="Autophagy protein ATG5 alpha-helical bundle region" evidence="7">
    <location>
        <begin position="133"/>
        <end position="189"/>
    </location>
</feature>
<name>A0A9P6U8K6_9FUNG</name>
<dbReference type="PANTHER" id="PTHR13040">
    <property type="entry name" value="AUTOPHAGY PROTEIN 5"/>
    <property type="match status" value="1"/>
</dbReference>
<dbReference type="Pfam" id="PF20637">
    <property type="entry name" value="ATG5_HBR"/>
    <property type="match status" value="1"/>
</dbReference>
<dbReference type="InterPro" id="IPR007239">
    <property type="entry name" value="Atg5"/>
</dbReference>
<dbReference type="Gene3D" id="3.10.20.620">
    <property type="match status" value="1"/>
</dbReference>
<dbReference type="InterPro" id="IPR048318">
    <property type="entry name" value="ATG5_UblB"/>
</dbReference>
<dbReference type="AlphaFoldDB" id="A0A9P6U8K6"/>
<proteinExistence type="inferred from homology"/>
<dbReference type="InterPro" id="IPR042526">
    <property type="entry name" value="Atg5_HR"/>
</dbReference>
<dbReference type="GO" id="GO:0034274">
    <property type="term" value="C:Atg12-Atg5-Atg16 complex"/>
    <property type="evidence" value="ECO:0007669"/>
    <property type="project" value="TreeGrafter"/>
</dbReference>
<comment type="subcellular location">
    <subcellularLocation>
        <location evidence="5">Preautophagosomal structure membrane</location>
        <topology evidence="5">Peripheral membrane protein</topology>
    </subcellularLocation>
</comment>
<evidence type="ECO:0000259" key="8">
    <source>
        <dbReference type="Pfam" id="PF20638"/>
    </source>
</evidence>
<organism evidence="9 10">
    <name type="scientific">Actinomortierella ambigua</name>
    <dbReference type="NCBI Taxonomy" id="1343610"/>
    <lineage>
        <taxon>Eukaryota</taxon>
        <taxon>Fungi</taxon>
        <taxon>Fungi incertae sedis</taxon>
        <taxon>Mucoromycota</taxon>
        <taxon>Mortierellomycotina</taxon>
        <taxon>Mortierellomycetes</taxon>
        <taxon>Mortierellales</taxon>
        <taxon>Mortierellaceae</taxon>
        <taxon>Actinomortierella</taxon>
    </lineage>
</organism>
<evidence type="ECO:0000256" key="5">
    <source>
        <dbReference type="RuleBase" id="RU361202"/>
    </source>
</evidence>
<evidence type="ECO:0000256" key="2">
    <source>
        <dbReference type="ARBA" id="ARBA00022499"/>
    </source>
</evidence>
<comment type="caution">
    <text evidence="9">The sequence shown here is derived from an EMBL/GenBank/DDBJ whole genome shotgun (WGS) entry which is preliminary data.</text>
</comment>
<protein>
    <recommendedName>
        <fullName evidence="5">Autophagy protein 5</fullName>
    </recommendedName>
</protein>
<dbReference type="InterPro" id="IPR048940">
    <property type="entry name" value="ATG5_HBR"/>
</dbReference>
<dbReference type="GO" id="GO:0006995">
    <property type="term" value="P:cellular response to nitrogen starvation"/>
    <property type="evidence" value="ECO:0007669"/>
    <property type="project" value="TreeGrafter"/>
</dbReference>
<dbReference type="GO" id="GO:0000422">
    <property type="term" value="P:autophagy of mitochondrion"/>
    <property type="evidence" value="ECO:0007669"/>
    <property type="project" value="TreeGrafter"/>
</dbReference>
<evidence type="ECO:0000259" key="7">
    <source>
        <dbReference type="Pfam" id="PF20637"/>
    </source>
</evidence>
<dbReference type="InterPro" id="IPR048939">
    <property type="entry name" value="ATG5_UblA"/>
</dbReference>
<evidence type="ECO:0000256" key="4">
    <source>
        <dbReference type="ARBA" id="ARBA00023006"/>
    </source>
</evidence>
<keyword evidence="2 5" id="KW-1017">Isopeptide bond</keyword>
<evidence type="ECO:0000313" key="10">
    <source>
        <dbReference type="Proteomes" id="UP000807716"/>
    </source>
</evidence>
<feature type="domain" description="Autophagy protein ATG5 UblA" evidence="8">
    <location>
        <begin position="10"/>
        <end position="118"/>
    </location>
</feature>
<dbReference type="GO" id="GO:0019776">
    <property type="term" value="F:Atg8-family ligase activity"/>
    <property type="evidence" value="ECO:0007669"/>
    <property type="project" value="TreeGrafter"/>
</dbReference>
<gene>
    <name evidence="9" type="primary">ATG5</name>
    <name evidence="9" type="ORF">DFQ27_001362</name>
</gene>
<reference evidence="9" key="1">
    <citation type="journal article" date="2020" name="Fungal Divers.">
        <title>Resolving the Mortierellaceae phylogeny through synthesis of multi-gene phylogenetics and phylogenomics.</title>
        <authorList>
            <person name="Vandepol N."/>
            <person name="Liber J."/>
            <person name="Desiro A."/>
            <person name="Na H."/>
            <person name="Kennedy M."/>
            <person name="Barry K."/>
            <person name="Grigoriev I.V."/>
            <person name="Miller A.N."/>
            <person name="O'Donnell K."/>
            <person name="Stajich J.E."/>
            <person name="Bonito G."/>
        </authorList>
    </citation>
    <scope>NUCLEOTIDE SEQUENCE</scope>
    <source>
        <strain evidence="9">BC1065</strain>
    </source>
</reference>
<dbReference type="GO" id="GO:0005776">
    <property type="term" value="C:autophagosome"/>
    <property type="evidence" value="ECO:0007669"/>
    <property type="project" value="TreeGrafter"/>
</dbReference>
<keyword evidence="3 5" id="KW-0832">Ubl conjugation</keyword>
<dbReference type="Gene3D" id="3.10.20.90">
    <property type="entry name" value="Phosphatidylinositol 3-kinase Catalytic Subunit, Chain A, domain 1"/>
    <property type="match status" value="1"/>
</dbReference>
<sequence>MYTSAITRAVWDGSIPIQFTWDKAEANALGSTAVESFFVEAPRCSYFSLLTSQVRKHFVDMALHFIGDDAEVWYDYEGTPLKWHYPIGLLYDLHGIQASSNKPGARETLLPWKVTVHFQNFPADRLIKSQAVDICQDYFMSMIKEADFLRNGSTKKVMNMSKADQTQLWDGLWSNNYDRFWEMNKKLVTNDGASPRHLPMRIYLPENCPVIQEPVSPVDENDRPRSLRQVLNVALPDLFPLDQDPSTPPPATAMVHGVTPSLDTGAVWASQNMSYPDNFLHIVVLFNS</sequence>
<comment type="function">
    <text evidence="5">Involved in cytoplasm to vacuole transport (Cvt) and autophagic vesicle formation.</text>
</comment>
<dbReference type="Pfam" id="PF04106">
    <property type="entry name" value="ATG5_UblB"/>
    <property type="match status" value="1"/>
</dbReference>
<dbReference type="PANTHER" id="PTHR13040:SF2">
    <property type="entry name" value="AUTOPHAGY PROTEIN 5"/>
    <property type="match status" value="1"/>
</dbReference>
<dbReference type="GO" id="GO:0034727">
    <property type="term" value="P:piecemeal microautophagy of the nucleus"/>
    <property type="evidence" value="ECO:0007669"/>
    <property type="project" value="TreeGrafter"/>
</dbReference>
<keyword evidence="5" id="KW-0813">Transport</keyword>
<dbReference type="InterPro" id="IPR042527">
    <property type="entry name" value="Atg5_UblA_dom_sf"/>
</dbReference>
<evidence type="ECO:0000256" key="3">
    <source>
        <dbReference type="ARBA" id="ARBA00022843"/>
    </source>
</evidence>
<comment type="subunit">
    <text evidence="5">Conjugated with ATG12.</text>
</comment>
<evidence type="ECO:0000259" key="6">
    <source>
        <dbReference type="Pfam" id="PF04106"/>
    </source>
</evidence>
<dbReference type="Proteomes" id="UP000807716">
    <property type="component" value="Unassembled WGS sequence"/>
</dbReference>
<dbReference type="Pfam" id="PF20638">
    <property type="entry name" value="ATG5_UblA"/>
    <property type="match status" value="1"/>
</dbReference>